<protein>
    <recommendedName>
        <fullName evidence="2 4">Nitrogen permease regulator 3</fullName>
    </recommendedName>
    <alternativeName>
        <fullName evidence="3 4">Required for meiotic nuclear division protein 11</fullName>
    </alternativeName>
</protein>
<dbReference type="GO" id="GO:0051321">
    <property type="term" value="P:meiotic cell cycle"/>
    <property type="evidence" value="ECO:0007669"/>
    <property type="project" value="UniProtKB-UniRule"/>
</dbReference>
<reference evidence="8 9" key="1">
    <citation type="journal article" date="2012" name="G3 (Bethesda)">
        <title>Pichia sorbitophila, an interspecies yeast hybrid reveals early steps of genome resolution following polyploidization.</title>
        <authorList>
            <person name="Leh Louis V."/>
            <person name="Despons L."/>
            <person name="Friedrich A."/>
            <person name="Martin T."/>
            <person name="Durrens P."/>
            <person name="Casaregola S."/>
            <person name="Neuveglise C."/>
            <person name="Fairhead C."/>
            <person name="Marck C."/>
            <person name="Cruz J.A."/>
            <person name="Straub M.L."/>
            <person name="Kugler V."/>
            <person name="Sacerdot C."/>
            <person name="Uzunov Z."/>
            <person name="Thierry A."/>
            <person name="Weiss S."/>
            <person name="Bleykasten C."/>
            <person name="De Montigny J."/>
            <person name="Jacques N."/>
            <person name="Jung P."/>
            <person name="Lemaire M."/>
            <person name="Mallet S."/>
            <person name="Morel G."/>
            <person name="Richard G.F."/>
            <person name="Sarkar A."/>
            <person name="Savel G."/>
            <person name="Schacherer J."/>
            <person name="Seret M.L."/>
            <person name="Talla E."/>
            <person name="Samson G."/>
            <person name="Jubin C."/>
            <person name="Poulain J."/>
            <person name="Vacherie B."/>
            <person name="Barbe V."/>
            <person name="Pelletier E."/>
            <person name="Sherman D.J."/>
            <person name="Westhof E."/>
            <person name="Weissenbach J."/>
            <person name="Baret P.V."/>
            <person name="Wincker P."/>
            <person name="Gaillardin C."/>
            <person name="Dujon B."/>
            <person name="Souciet J.L."/>
        </authorList>
    </citation>
    <scope>NUCLEOTIDE SEQUENCE [LARGE SCALE GENOMIC DNA]</scope>
    <source>
        <strain evidence="9">ATCC MYA-4447 / BCRC 22081 / CBS 7064 / NBRC 10061 / NRRL Y-12695</strain>
    </source>
</reference>
<dbReference type="GO" id="GO:0034198">
    <property type="term" value="P:cellular response to amino acid starvation"/>
    <property type="evidence" value="ECO:0007669"/>
    <property type="project" value="TreeGrafter"/>
</dbReference>
<organism evidence="8 9">
    <name type="scientific">Pichia sorbitophila (strain ATCC MYA-4447 / BCRC 22081 / CBS 7064 / NBRC 10061 / NRRL Y-12695)</name>
    <name type="common">Hybrid yeast</name>
    <dbReference type="NCBI Taxonomy" id="559304"/>
    <lineage>
        <taxon>Eukaryota</taxon>
        <taxon>Fungi</taxon>
        <taxon>Dikarya</taxon>
        <taxon>Ascomycota</taxon>
        <taxon>Saccharomycotina</taxon>
        <taxon>Pichiomycetes</taxon>
        <taxon>Debaryomycetaceae</taxon>
        <taxon>Millerozyma</taxon>
    </lineage>
</organism>
<dbReference type="HOGENOM" id="CLU_014314_0_0_1"/>
<gene>
    <name evidence="8" type="primary">Piso0_000054</name>
    <name evidence="8" type="ORF">GNLVRS01_PISO0A01034g</name>
</gene>
<dbReference type="InterPro" id="IPR056603">
    <property type="entry name" value="HTH_NPRL3"/>
</dbReference>
<comment type="similarity">
    <text evidence="1 4">Belongs to the NPR3 family.</text>
</comment>
<feature type="compositionally biased region" description="Basic and acidic residues" evidence="5">
    <location>
        <begin position="660"/>
        <end position="670"/>
    </location>
</feature>
<dbReference type="PANTHER" id="PTHR13153:SF5">
    <property type="entry name" value="GATOR COMPLEX PROTEIN NPRL3"/>
    <property type="match status" value="1"/>
</dbReference>
<comment type="subcellular location">
    <subcellularLocation>
        <location evidence="4">Vacuole membrane</location>
        <topology evidence="4">Peripheral membrane protein</topology>
    </subcellularLocation>
</comment>
<evidence type="ECO:0000259" key="7">
    <source>
        <dbReference type="Pfam" id="PF24064"/>
    </source>
</evidence>
<feature type="chain" id="PRO_5003518999" description="Nitrogen permease regulator 3" evidence="6">
    <location>
        <begin position="22"/>
        <end position="808"/>
    </location>
</feature>
<dbReference type="OMA" id="CNLAFRY"/>
<feature type="domain" description="GATOR1 complex protein NPRL3 C-terminal HTH" evidence="7">
    <location>
        <begin position="739"/>
        <end position="803"/>
    </location>
</feature>
<dbReference type="FunCoup" id="G8YUE5">
    <property type="interactions" value="184"/>
</dbReference>
<feature type="compositionally biased region" description="Polar residues" evidence="5">
    <location>
        <begin position="671"/>
        <end position="684"/>
    </location>
</feature>
<feature type="compositionally biased region" description="Low complexity" evidence="5">
    <location>
        <begin position="114"/>
        <end position="125"/>
    </location>
</feature>
<feature type="compositionally biased region" description="Acidic residues" evidence="5">
    <location>
        <begin position="52"/>
        <end position="63"/>
    </location>
</feature>
<evidence type="ECO:0000313" key="8">
    <source>
        <dbReference type="EMBL" id="CCE72478.1"/>
    </source>
</evidence>
<comment type="function">
    <text evidence="4">Mediates inactivation of the TORC1 complex in response to amino acid starvation. Required for meiotic nuclear division.</text>
</comment>
<keyword evidence="9" id="KW-1185">Reference proteome</keyword>
<evidence type="ECO:0000313" key="9">
    <source>
        <dbReference type="Proteomes" id="UP000005222"/>
    </source>
</evidence>
<accession>G8YUE5</accession>
<feature type="region of interest" description="Disordered" evidence="5">
    <location>
        <begin position="652"/>
        <end position="684"/>
    </location>
</feature>
<feature type="compositionally biased region" description="Basic and acidic residues" evidence="5">
    <location>
        <begin position="249"/>
        <end position="261"/>
    </location>
</feature>
<keyword evidence="4 6" id="KW-0732">Signal</keyword>
<evidence type="ECO:0000256" key="1">
    <source>
        <dbReference type="ARBA" id="ARBA00010546"/>
    </source>
</evidence>
<feature type="signal peptide" evidence="6">
    <location>
        <begin position="1"/>
        <end position="21"/>
    </location>
</feature>
<evidence type="ECO:0000256" key="4">
    <source>
        <dbReference type="RuleBase" id="RU368069"/>
    </source>
</evidence>
<dbReference type="STRING" id="559304.G8YUE5"/>
<feature type="compositionally biased region" description="Polar residues" evidence="5">
    <location>
        <begin position="126"/>
        <end position="157"/>
    </location>
</feature>
<keyword evidence="4" id="KW-0469">Meiosis</keyword>
<name>G8YUE5_PICSO</name>
<dbReference type="InterPro" id="IPR005365">
    <property type="entry name" value="Npr3"/>
</dbReference>
<dbReference type="EMBL" id="FO082059">
    <property type="protein sequence ID" value="CCE72478.1"/>
    <property type="molecule type" value="Genomic_DNA"/>
</dbReference>
<dbReference type="eggNOG" id="ENOG502QW35">
    <property type="taxonomic scope" value="Eukaryota"/>
</dbReference>
<evidence type="ECO:0000256" key="3">
    <source>
        <dbReference type="ARBA" id="ARBA00030028"/>
    </source>
</evidence>
<dbReference type="Proteomes" id="UP000005222">
    <property type="component" value="Chromosome A"/>
</dbReference>
<sequence length="808" mass="92174">MSFNLPNPCLIGILLVVSTHSGPQLVFKYPPDIVNSSKKKKAFEDVSNNEYQDGDSNDDDDESSGDKSYSDDDWNVENMSFYVGTKKDIISFLDDQERRRHKPKDRKTSDYKHSVSSSLSIESSSVAQKVLSNTSDKQPEYTMTDSGMSSGTLKKTQSGVSGSRRSSASKKSIKGNTADYMKSLILGYEPDYLSEMLCPPRQMCNSRFEIMIDDLIFLGLPIHSFEDGSWRQSDSKRVASRISSKLRYKSQEDDNTRKGSTEDNTQANTPASDSKNSLNMFHLVFIMNPPIIESNYRIDEMFHYVISRLSLVLRYEQSKHDYVWSQVRLIAQIREDFRSMNTTEEFHNYLVERSSLCKLIADCYEQISKSNIANLSINKKLRSFQIPIKTEFSSLPEPTLPYIPGSNLSSTVNILANTGLVSIGETTRYGLNSLDPVTSYSSKFALDNNGALIDQDFIDEETDDNAEDIIYYALLLLDEPESIIKDIKTQPQSPLALFIRMIRPSESLLKLSNKIKTQKKNNLDLDQIKSFAFHLIYWRRARVILPLNPRSVYIVSPMAPLTIRLYEDISKFKEMFPTMPSLPHFLALLSSPSKKPRQFASIIPSKDHKDIYLLALAWLIRHGYVTQLLTFIWLKVSKKVKIKVEEDLENEGLASNKKNKSTESKIEKRVNSGTDNTSKLNSNKTQADFNRKNLVSSIDEHKNHAENGNLSKNLFYSIGAYIGLEEDEETIITDPGRATTLERRWINKIISEECKLSPDLVVIFYKLLKYMNGKTSLENLLLKGNISRSELRKLLFAIEDHIISVRHW</sequence>
<feature type="compositionally biased region" description="Polar residues" evidence="5">
    <location>
        <begin position="262"/>
        <end position="273"/>
    </location>
</feature>
<dbReference type="GO" id="GO:1990130">
    <property type="term" value="C:GATOR1 complex"/>
    <property type="evidence" value="ECO:0007669"/>
    <property type="project" value="TreeGrafter"/>
</dbReference>
<dbReference type="GO" id="GO:0005774">
    <property type="term" value="C:vacuolar membrane"/>
    <property type="evidence" value="ECO:0007669"/>
    <property type="project" value="UniProtKB-SubCell"/>
</dbReference>
<dbReference type="Pfam" id="PF24064">
    <property type="entry name" value="HTH_NPRL3"/>
    <property type="match status" value="1"/>
</dbReference>
<dbReference type="AlphaFoldDB" id="G8YUE5"/>
<dbReference type="PANTHER" id="PTHR13153">
    <property type="entry name" value="CGTHBA PROTEIN -14 GENE PROTEIN"/>
    <property type="match status" value="1"/>
</dbReference>
<dbReference type="Pfam" id="PF03666">
    <property type="entry name" value="NPR3"/>
    <property type="match status" value="1"/>
</dbReference>
<dbReference type="GO" id="GO:0010508">
    <property type="term" value="P:positive regulation of autophagy"/>
    <property type="evidence" value="ECO:0007669"/>
    <property type="project" value="TreeGrafter"/>
</dbReference>
<dbReference type="GO" id="GO:0038202">
    <property type="term" value="P:TORC1 signaling"/>
    <property type="evidence" value="ECO:0007669"/>
    <property type="project" value="TreeGrafter"/>
</dbReference>
<dbReference type="InParanoid" id="G8YUE5"/>
<evidence type="ECO:0000256" key="5">
    <source>
        <dbReference type="SAM" id="MobiDB-lite"/>
    </source>
</evidence>
<dbReference type="OrthoDB" id="18648at2759"/>
<dbReference type="GO" id="GO:1904262">
    <property type="term" value="P:negative regulation of TORC1 signaling"/>
    <property type="evidence" value="ECO:0007669"/>
    <property type="project" value="TreeGrafter"/>
</dbReference>
<evidence type="ECO:0000256" key="2">
    <source>
        <dbReference type="ARBA" id="ARBA00017880"/>
    </source>
</evidence>
<feature type="region of interest" description="Disordered" evidence="5">
    <location>
        <begin position="94"/>
        <end position="174"/>
    </location>
</feature>
<evidence type="ECO:0000256" key="6">
    <source>
        <dbReference type="SAM" id="SignalP"/>
    </source>
</evidence>
<feature type="region of interest" description="Disordered" evidence="5">
    <location>
        <begin position="40"/>
        <end position="72"/>
    </location>
</feature>
<feature type="region of interest" description="Disordered" evidence="5">
    <location>
        <begin position="241"/>
        <end position="273"/>
    </location>
</feature>
<proteinExistence type="inferred from homology"/>